<reference evidence="2" key="1">
    <citation type="journal article" date="2019" name="MBio">
        <title>Virus Genomes from Deep Sea Sediments Expand the Ocean Megavirome and Support Independent Origins of Viral Gigantism.</title>
        <authorList>
            <person name="Backstrom D."/>
            <person name="Yutin N."/>
            <person name="Jorgensen S.L."/>
            <person name="Dharamshi J."/>
            <person name="Homa F."/>
            <person name="Zaremba-Niedwiedzka K."/>
            <person name="Spang A."/>
            <person name="Wolf Y.I."/>
            <person name="Koonin E.V."/>
            <person name="Ettema T.J."/>
        </authorList>
    </citation>
    <scope>NUCLEOTIDE SEQUENCE</scope>
</reference>
<name>A0A481ZDG4_9VIRU</name>
<dbReference type="PANTHER" id="PTHR47032:SF1">
    <property type="entry name" value="UDP-D-XYLOSE:L-FUCOSE ALPHA-1,3-D-XYLOSYLTRANSFERASE-RELATED"/>
    <property type="match status" value="1"/>
</dbReference>
<protein>
    <submittedName>
        <fullName evidence="2">Nucleotide-diphospho-sugar transferase</fullName>
    </submittedName>
</protein>
<dbReference type="SUPFAM" id="SSF53448">
    <property type="entry name" value="Nucleotide-diphospho-sugar transferases"/>
    <property type="match status" value="1"/>
</dbReference>
<proteinExistence type="predicted"/>
<dbReference type="InterPro" id="IPR005069">
    <property type="entry name" value="Nucl-diP-sugar_transferase"/>
</dbReference>
<evidence type="ECO:0000259" key="1">
    <source>
        <dbReference type="Pfam" id="PF03407"/>
    </source>
</evidence>
<evidence type="ECO:0000313" key="2">
    <source>
        <dbReference type="EMBL" id="QBK93696.1"/>
    </source>
</evidence>
<organism evidence="2">
    <name type="scientific">Pithovirus LCPAC406</name>
    <dbReference type="NCBI Taxonomy" id="2506599"/>
    <lineage>
        <taxon>Viruses</taxon>
        <taxon>Pithoviruses</taxon>
    </lineage>
</organism>
<sequence length="714" mass="82519">MDKLLVPSSIEWTRGQDIVLLIGYECKYLEHYDVIEFKPTKVNVRESLRTYVKLLNPFVIISKGDEYKDIESCSYLKWYRGLFILLRSSPNAIHSNMRICVDSITNTNLSIKEMTLLNVLDIKPHICVKELNKYKCVLKSSLTDYPNVILRDSIVPEDIPTVYIKCNGESTEHALSVLDTGNYLSKHIELDNLRLVLCNLEIFDQFFITYQIMVDTKLIHESIPCIITTTRRIEILRHLKDMTNRILSPDDRILSGLSLRSPKKHLIIQYYESKTRKNEIDECLIRNLSNPQIDRVHVLTEKIIDVPGDNTKKIVTNVGSRMTWKIIMKYIHDIARASIHQNDICIVANSDIYFDDTLSKIGFLNGTMFSLLRYDEGCLFGTDKKANMYHPAVIHGSSQDVWIFEPPELRGNLDFFCGGESLCDSKINYIFQDSGYMVLNPSYEIRCHHLHKSSDRKYGRSMLKGPFKVVPPTTLGSITPCTNASIVITYCTEGYTKYTINLFKSMNNIVAVCPDEKTSSILTKEGITTKVLYPLTGFQTKKQENWKTDGFKMLTIEKLRSIYHYLSYGYTVIYMDSDIVRLKDFENGLIDELHDCDILFQNDAEHDKDRGELCTGLVCVKPCKKTLKLFDPRYMFDVKSFRDDQSYLNRRIGYIKSDDPVVSVVYKVLKRDMYPNGSVFLSNPSLKETAMIVHMNHVKGEEKWKNLEKYNLLF</sequence>
<dbReference type="EMBL" id="MK500604">
    <property type="protein sequence ID" value="QBK93696.1"/>
    <property type="molecule type" value="Genomic_DNA"/>
</dbReference>
<keyword evidence="2" id="KW-0808">Transferase</keyword>
<dbReference type="PANTHER" id="PTHR47032">
    <property type="entry name" value="UDP-D-XYLOSE:L-FUCOSE ALPHA-1,3-D-XYLOSYLTRANSFERASE-RELATED"/>
    <property type="match status" value="1"/>
</dbReference>
<gene>
    <name evidence="2" type="ORF">LCPAC406_00100</name>
</gene>
<dbReference type="Pfam" id="PF03407">
    <property type="entry name" value="Nucleotid_trans"/>
    <property type="match status" value="1"/>
</dbReference>
<dbReference type="InterPro" id="IPR052636">
    <property type="entry name" value="UDP-D-xylose:L-fucose_XylT"/>
</dbReference>
<dbReference type="GO" id="GO:0016757">
    <property type="term" value="F:glycosyltransferase activity"/>
    <property type="evidence" value="ECO:0007669"/>
    <property type="project" value="TreeGrafter"/>
</dbReference>
<dbReference type="InterPro" id="IPR029044">
    <property type="entry name" value="Nucleotide-diphossugar_trans"/>
</dbReference>
<feature type="domain" description="Nucleotide-diphospho-sugar transferase" evidence="1">
    <location>
        <begin position="506"/>
        <end position="701"/>
    </location>
</feature>
<accession>A0A481ZDG4</accession>